<dbReference type="AlphaFoldDB" id="A0A5C5Z9S7"/>
<name>A0A5C5Z9S7_9BACT</name>
<dbReference type="EMBL" id="SJPJ01000001">
    <property type="protein sequence ID" value="TWT84074.1"/>
    <property type="molecule type" value="Genomic_DNA"/>
</dbReference>
<protein>
    <submittedName>
        <fullName evidence="1">Uncharacterized protein</fullName>
    </submittedName>
</protein>
<dbReference type="OrthoDB" id="291610at2"/>
<accession>A0A5C5Z9S7</accession>
<dbReference type="Proteomes" id="UP000315010">
    <property type="component" value="Unassembled WGS sequence"/>
</dbReference>
<keyword evidence="2" id="KW-1185">Reference proteome</keyword>
<dbReference type="RefSeq" id="WP_146401608.1">
    <property type="nucleotide sequence ID" value="NZ_SJPJ01000001.1"/>
</dbReference>
<proteinExistence type="predicted"/>
<evidence type="ECO:0000313" key="1">
    <source>
        <dbReference type="EMBL" id="TWT84074.1"/>
    </source>
</evidence>
<reference evidence="1 2" key="1">
    <citation type="submission" date="2019-02" db="EMBL/GenBank/DDBJ databases">
        <title>Deep-cultivation of Planctomycetes and their phenomic and genomic characterization uncovers novel biology.</title>
        <authorList>
            <person name="Wiegand S."/>
            <person name="Jogler M."/>
            <person name="Boedeker C."/>
            <person name="Pinto D."/>
            <person name="Vollmers J."/>
            <person name="Rivas-Marin E."/>
            <person name="Kohn T."/>
            <person name="Peeters S.H."/>
            <person name="Heuer A."/>
            <person name="Rast P."/>
            <person name="Oberbeckmann S."/>
            <person name="Bunk B."/>
            <person name="Jeske O."/>
            <person name="Meyerdierks A."/>
            <person name="Storesund J.E."/>
            <person name="Kallscheuer N."/>
            <person name="Luecker S."/>
            <person name="Lage O.M."/>
            <person name="Pohl T."/>
            <person name="Merkel B.J."/>
            <person name="Hornburger P."/>
            <person name="Mueller R.-W."/>
            <person name="Bruemmer F."/>
            <person name="Labrenz M."/>
            <person name="Spormann A.M."/>
            <person name="Op Den Camp H."/>
            <person name="Overmann J."/>
            <person name="Amann R."/>
            <person name="Jetten M.S.M."/>
            <person name="Mascher T."/>
            <person name="Medema M.H."/>
            <person name="Devos D.P."/>
            <person name="Kaster A.-K."/>
            <person name="Ovreas L."/>
            <person name="Rohde M."/>
            <person name="Galperin M.Y."/>
            <person name="Jogler C."/>
        </authorList>
    </citation>
    <scope>NUCLEOTIDE SEQUENCE [LARGE SCALE GENOMIC DNA]</scope>
    <source>
        <strain evidence="1 2">CA13</strain>
    </source>
</reference>
<comment type="caution">
    <text evidence="1">The sequence shown here is derived from an EMBL/GenBank/DDBJ whole genome shotgun (WGS) entry which is preliminary data.</text>
</comment>
<evidence type="ECO:0000313" key="2">
    <source>
        <dbReference type="Proteomes" id="UP000315010"/>
    </source>
</evidence>
<sequence>MDANEARLKEKLDHHLKEATRVAAEIQALEQGDEVPHFDQIELPAHALGQRFSRAIQEERAREVALQELGRVYCPDCKKQCKVEIEPRPVSSMDGPIELTEPVAHCRRCRRSIFPSADKNGLR</sequence>
<gene>
    <name evidence="1" type="ORF">CA13_55500</name>
</gene>
<organism evidence="1 2">
    <name type="scientific">Novipirellula herctigrandis</name>
    <dbReference type="NCBI Taxonomy" id="2527986"/>
    <lineage>
        <taxon>Bacteria</taxon>
        <taxon>Pseudomonadati</taxon>
        <taxon>Planctomycetota</taxon>
        <taxon>Planctomycetia</taxon>
        <taxon>Pirellulales</taxon>
        <taxon>Pirellulaceae</taxon>
        <taxon>Novipirellula</taxon>
    </lineage>
</organism>